<dbReference type="Pfam" id="PF11976">
    <property type="entry name" value="Rad60-SLD"/>
    <property type="match status" value="1"/>
</dbReference>
<gene>
    <name evidence="5" type="ORF">LOD99_16279</name>
</gene>
<reference evidence="5 6" key="1">
    <citation type="journal article" date="2023" name="BMC Biol.">
        <title>The compact genome of the sponge Oopsacas minuta (Hexactinellida) is lacking key metazoan core genes.</title>
        <authorList>
            <person name="Santini S."/>
            <person name="Schenkelaars Q."/>
            <person name="Jourda C."/>
            <person name="Duchesne M."/>
            <person name="Belahbib H."/>
            <person name="Rocher C."/>
            <person name="Selva M."/>
            <person name="Riesgo A."/>
            <person name="Vervoort M."/>
            <person name="Leys S.P."/>
            <person name="Kodjabachian L."/>
            <person name="Le Bivic A."/>
            <person name="Borchiellini C."/>
            <person name="Claverie J.M."/>
            <person name="Renard E."/>
        </authorList>
    </citation>
    <scope>NUCLEOTIDE SEQUENCE [LARGE SCALE GENOMIC DNA]</scope>
    <source>
        <strain evidence="5">SPO-2</strain>
    </source>
</reference>
<dbReference type="InterPro" id="IPR022617">
    <property type="entry name" value="Rad60/SUMO-like_dom"/>
</dbReference>
<comment type="caution">
    <text evidence="5">The sequence shown here is derived from an EMBL/GenBank/DDBJ whole genome shotgun (WGS) entry which is preliminary data.</text>
</comment>
<feature type="region of interest" description="Disordered" evidence="3">
    <location>
        <begin position="1"/>
        <end position="24"/>
    </location>
</feature>
<evidence type="ECO:0000256" key="1">
    <source>
        <dbReference type="ARBA" id="ARBA00009185"/>
    </source>
</evidence>
<dbReference type="PROSITE" id="PS50053">
    <property type="entry name" value="UBIQUITIN_2"/>
    <property type="match status" value="1"/>
</dbReference>
<feature type="domain" description="Ubiquitin-like" evidence="4">
    <location>
        <begin position="23"/>
        <end position="100"/>
    </location>
</feature>
<dbReference type="SMART" id="SM00213">
    <property type="entry name" value="UBQ"/>
    <property type="match status" value="1"/>
</dbReference>
<evidence type="ECO:0000313" key="5">
    <source>
        <dbReference type="EMBL" id="KAI6656978.1"/>
    </source>
</evidence>
<dbReference type="InterPro" id="IPR000626">
    <property type="entry name" value="Ubiquitin-like_dom"/>
</dbReference>
<dbReference type="AlphaFoldDB" id="A0AAV7K898"/>
<accession>A0AAV7K898</accession>
<dbReference type="FunFam" id="3.10.20.90:FF:000174">
    <property type="entry name" value="Small ubiquitin-related modifier"/>
    <property type="match status" value="1"/>
</dbReference>
<dbReference type="Gene3D" id="3.10.20.90">
    <property type="entry name" value="Phosphatidylinositol 3-kinase Catalytic Subunit, Chain A, domain 1"/>
    <property type="match status" value="1"/>
</dbReference>
<dbReference type="InterPro" id="IPR029071">
    <property type="entry name" value="Ubiquitin-like_domsf"/>
</dbReference>
<comment type="subcellular location">
    <subcellularLocation>
        <location evidence="2">Nucleus</location>
    </subcellularLocation>
</comment>
<evidence type="ECO:0000259" key="4">
    <source>
        <dbReference type="PROSITE" id="PS50053"/>
    </source>
</evidence>
<dbReference type="Proteomes" id="UP001165289">
    <property type="component" value="Unassembled WGS sequence"/>
</dbReference>
<protein>
    <recommendedName>
        <fullName evidence="2">Small ubiquitin-related modifier</fullName>
        <shortName evidence="2">SUMO</shortName>
    </recommendedName>
</protein>
<dbReference type="EMBL" id="JAKMXF010000133">
    <property type="protein sequence ID" value="KAI6656978.1"/>
    <property type="molecule type" value="Genomic_DNA"/>
</dbReference>
<dbReference type="CDD" id="cd16115">
    <property type="entry name" value="Ubl_SUMO2_3_4"/>
    <property type="match status" value="1"/>
</dbReference>
<sequence>MAAENKQDPANSEMKSEPSSEDSHLNLKVMAQDGSVVQFKIKRRTPLKKLMTAYCDRMGKQLNSLRFVFDGNRINEDDNPSTLEMTDDDQIEVFQDQIGGGLIEI</sequence>
<evidence type="ECO:0000256" key="3">
    <source>
        <dbReference type="SAM" id="MobiDB-lite"/>
    </source>
</evidence>
<name>A0AAV7K898_9METZ</name>
<keyword evidence="2" id="KW-0539">Nucleus</keyword>
<evidence type="ECO:0000313" key="6">
    <source>
        <dbReference type="Proteomes" id="UP001165289"/>
    </source>
</evidence>
<proteinExistence type="inferred from homology"/>
<organism evidence="5 6">
    <name type="scientific">Oopsacas minuta</name>
    <dbReference type="NCBI Taxonomy" id="111878"/>
    <lineage>
        <taxon>Eukaryota</taxon>
        <taxon>Metazoa</taxon>
        <taxon>Porifera</taxon>
        <taxon>Hexactinellida</taxon>
        <taxon>Hexasterophora</taxon>
        <taxon>Lyssacinosida</taxon>
        <taxon>Leucopsacidae</taxon>
        <taxon>Oopsacas</taxon>
    </lineage>
</organism>
<dbReference type="SUPFAM" id="SSF54236">
    <property type="entry name" value="Ubiquitin-like"/>
    <property type="match status" value="1"/>
</dbReference>
<keyword evidence="6" id="KW-1185">Reference proteome</keyword>
<dbReference type="PANTHER" id="PTHR10562">
    <property type="entry name" value="SMALL UBIQUITIN-RELATED MODIFIER"/>
    <property type="match status" value="1"/>
</dbReference>
<dbReference type="GO" id="GO:0005634">
    <property type="term" value="C:nucleus"/>
    <property type="evidence" value="ECO:0007669"/>
    <property type="project" value="UniProtKB-SubCell"/>
</dbReference>
<feature type="compositionally biased region" description="Basic and acidic residues" evidence="3">
    <location>
        <begin position="14"/>
        <end position="24"/>
    </location>
</feature>
<keyword evidence="2" id="KW-0833">Ubl conjugation pathway</keyword>
<evidence type="ECO:0000256" key="2">
    <source>
        <dbReference type="RuleBase" id="RU361190"/>
    </source>
</evidence>
<comment type="similarity">
    <text evidence="1 2">Belongs to the ubiquitin family. SUMO subfamily.</text>
</comment>